<organism evidence="4 5">
    <name type="scientific">Candidatus Terasakiella magnetica</name>
    <dbReference type="NCBI Taxonomy" id="1867952"/>
    <lineage>
        <taxon>Bacteria</taxon>
        <taxon>Pseudomonadati</taxon>
        <taxon>Pseudomonadota</taxon>
        <taxon>Alphaproteobacteria</taxon>
        <taxon>Rhodospirillales</taxon>
        <taxon>Terasakiellaceae</taxon>
        <taxon>Terasakiella</taxon>
    </lineage>
</organism>
<dbReference type="PROSITE" id="PS50914">
    <property type="entry name" value="BON"/>
    <property type="match status" value="1"/>
</dbReference>
<dbReference type="PANTHER" id="PTHR30332:SF17">
    <property type="entry name" value="TYPE IV PILIATION SYSTEM PROTEIN DR_0774-RELATED"/>
    <property type="match status" value="1"/>
</dbReference>
<evidence type="ECO:0000313" key="4">
    <source>
        <dbReference type="EMBL" id="SCA55716.1"/>
    </source>
</evidence>
<dbReference type="AlphaFoldDB" id="A0A1C3REI8"/>
<dbReference type="GO" id="GO:0015627">
    <property type="term" value="C:type II protein secretion system complex"/>
    <property type="evidence" value="ECO:0007669"/>
    <property type="project" value="TreeGrafter"/>
</dbReference>
<dbReference type="Proteomes" id="UP000231658">
    <property type="component" value="Unassembled WGS sequence"/>
</dbReference>
<dbReference type="InterPro" id="IPR032789">
    <property type="entry name" value="T2SS-T3SS_pil_N"/>
</dbReference>
<proteinExistence type="inferred from homology"/>
<dbReference type="PRINTS" id="PR00811">
    <property type="entry name" value="BCTERIALGSPD"/>
</dbReference>
<dbReference type="InterPro" id="IPR007055">
    <property type="entry name" value="BON_dom"/>
</dbReference>
<accession>A0A1C3REI8</accession>
<dbReference type="STRING" id="1867952.MTBPR1_120022"/>
<keyword evidence="5" id="KW-1185">Reference proteome</keyword>
<reference evidence="4 5" key="1">
    <citation type="submission" date="2016-07" db="EMBL/GenBank/DDBJ databases">
        <authorList>
            <person name="Lefevre C.T."/>
        </authorList>
    </citation>
    <scope>NUCLEOTIDE SEQUENCE [LARGE SCALE GENOMIC DNA]</scope>
    <source>
        <strain evidence="4">PR1</strain>
    </source>
</reference>
<feature type="chain" id="PRO_5008680661" description="BON domain-containing protein" evidence="2">
    <location>
        <begin position="25"/>
        <end position="451"/>
    </location>
</feature>
<dbReference type="Pfam" id="PF13629">
    <property type="entry name" value="T2SS-T3SS_pil_N"/>
    <property type="match status" value="1"/>
</dbReference>
<dbReference type="InterPro" id="IPR004846">
    <property type="entry name" value="T2SS/T3SS_dom"/>
</dbReference>
<sequence length="451" mass="48652">MVNLQKMIRLFTLAFLVSFTPVEAKSVEILPQAQRSMAVEHNKSRLIRLSRPAASVFIANPDIADVQVKSPTLIYLFGKAVGTTTLYAVDGKDRIIANMDVDVTHNLKNLQKAVYRVAPHANVQFSSINGALVMDGTLNSAREAEEVRQIAQRFSPATSGVINRLRVDALNQVNLRVRIAEVSRDVDKRLGFDWSAMGTFGSVTSLALASTNPFAQAVSTLSVTSSDISGVIDAMEDEGLVTILSEPNLTAMSGEEASFLAGGEFPILVPGDSGPTITFREYGVRLSFKPVILDDGRINLQVEPEVSSLSESNSVSLNGYVIPALTTRKTKTTVELASGQSFAVAGLLQNKTGHNLNKFPGLGDLPILGTLFRSDSFQREESELVIIITPYLVKPITHAKAVVPTDGFSPPHDMERVFVGGAYHQEEKAGNGLTIDTKGRKLIGPVGFALN</sequence>
<feature type="signal peptide" evidence="2">
    <location>
        <begin position="1"/>
        <end position="24"/>
    </location>
</feature>
<evidence type="ECO:0000313" key="5">
    <source>
        <dbReference type="Proteomes" id="UP000231658"/>
    </source>
</evidence>
<keyword evidence="2" id="KW-0732">Signal</keyword>
<comment type="similarity">
    <text evidence="1">Belongs to the bacterial secretin family.</text>
</comment>
<protein>
    <recommendedName>
        <fullName evidence="3">BON domain-containing protein</fullName>
    </recommendedName>
</protein>
<evidence type="ECO:0000256" key="1">
    <source>
        <dbReference type="RuleBase" id="RU004003"/>
    </source>
</evidence>
<evidence type="ECO:0000256" key="2">
    <source>
        <dbReference type="SAM" id="SignalP"/>
    </source>
</evidence>
<dbReference type="EMBL" id="FLYE01000004">
    <property type="protein sequence ID" value="SCA55716.1"/>
    <property type="molecule type" value="Genomic_DNA"/>
</dbReference>
<name>A0A1C3REI8_9PROT</name>
<feature type="domain" description="BON" evidence="3">
    <location>
        <begin position="99"/>
        <end position="169"/>
    </location>
</feature>
<dbReference type="InterPro" id="IPR050810">
    <property type="entry name" value="Bact_Secretion_Sys_Channel"/>
</dbReference>
<dbReference type="GO" id="GO:0009306">
    <property type="term" value="P:protein secretion"/>
    <property type="evidence" value="ECO:0007669"/>
    <property type="project" value="InterPro"/>
</dbReference>
<dbReference type="Pfam" id="PF00263">
    <property type="entry name" value="Secretin"/>
    <property type="match status" value="1"/>
</dbReference>
<dbReference type="PANTHER" id="PTHR30332">
    <property type="entry name" value="PROBABLE GENERAL SECRETION PATHWAY PROTEIN D"/>
    <property type="match status" value="1"/>
</dbReference>
<dbReference type="InterPro" id="IPR001775">
    <property type="entry name" value="GspD/PilQ"/>
</dbReference>
<gene>
    <name evidence="4" type="ORF">MTBPR1_120022</name>
</gene>
<evidence type="ECO:0000259" key="3">
    <source>
        <dbReference type="PROSITE" id="PS50914"/>
    </source>
</evidence>